<organism evidence="5 6">
    <name type="scientific">Streptomyces acidicola</name>
    <dbReference type="NCBI Taxonomy" id="2596892"/>
    <lineage>
        <taxon>Bacteria</taxon>
        <taxon>Bacillati</taxon>
        <taxon>Actinomycetota</taxon>
        <taxon>Actinomycetes</taxon>
        <taxon>Kitasatosporales</taxon>
        <taxon>Streptomycetaceae</taxon>
        <taxon>Streptomyces</taxon>
    </lineage>
</organism>
<keyword evidence="1 5" id="KW-0489">Methyltransferase</keyword>
<reference evidence="5 6" key="1">
    <citation type="submission" date="2019-09" db="EMBL/GenBank/DDBJ databases">
        <authorList>
            <person name="Duangmal K."/>
            <person name="Teo W.F.A."/>
            <person name="Lipun K."/>
        </authorList>
    </citation>
    <scope>NUCLEOTIDE SEQUENCE [LARGE SCALE GENOMIC DNA]</scope>
    <source>
        <strain evidence="5 6">K1PN6</strain>
    </source>
</reference>
<dbReference type="Gene3D" id="3.40.50.150">
    <property type="entry name" value="Vaccinia Virus protein VP39"/>
    <property type="match status" value="1"/>
</dbReference>
<dbReference type="RefSeq" id="WP_152870248.1">
    <property type="nucleotide sequence ID" value="NZ_VMNX01000377.1"/>
</dbReference>
<evidence type="ECO:0000256" key="3">
    <source>
        <dbReference type="ARBA" id="ARBA00022691"/>
    </source>
</evidence>
<evidence type="ECO:0000256" key="2">
    <source>
        <dbReference type="ARBA" id="ARBA00022679"/>
    </source>
</evidence>
<protein>
    <submittedName>
        <fullName evidence="5">Methyltransferase domain-containing protein</fullName>
    </submittedName>
</protein>
<dbReference type="InterPro" id="IPR029063">
    <property type="entry name" value="SAM-dependent_MTases_sf"/>
</dbReference>
<name>A0A5N8X6T6_9ACTN</name>
<dbReference type="SUPFAM" id="SSF53335">
    <property type="entry name" value="S-adenosyl-L-methionine-dependent methyltransferases"/>
    <property type="match status" value="1"/>
</dbReference>
<evidence type="ECO:0000313" key="6">
    <source>
        <dbReference type="Proteomes" id="UP000373149"/>
    </source>
</evidence>
<keyword evidence="3" id="KW-0949">S-adenosyl-L-methionine</keyword>
<keyword evidence="2 5" id="KW-0808">Transferase</keyword>
<dbReference type="PANTHER" id="PTHR43464">
    <property type="entry name" value="METHYLTRANSFERASE"/>
    <property type="match status" value="1"/>
</dbReference>
<proteinExistence type="predicted"/>
<evidence type="ECO:0000313" key="5">
    <source>
        <dbReference type="EMBL" id="MPY55161.1"/>
    </source>
</evidence>
<feature type="domain" description="Methyltransferase" evidence="4">
    <location>
        <begin position="59"/>
        <end position="149"/>
    </location>
</feature>
<dbReference type="GO" id="GO:0032259">
    <property type="term" value="P:methylation"/>
    <property type="evidence" value="ECO:0007669"/>
    <property type="project" value="UniProtKB-KW"/>
</dbReference>
<sequence>MTQPQPATEPSPPSLRDEILAYYERGEEDARLKQGAGRLEFWRTQEVLRRLLPDAPARVLDVGGGSGVHAEWLAGDGYEVELVDPVPLHLEQAARLPGVSVRPGDARALPAEDAAYDVVLLLGPLYHLPERADRVRALAEAHRAVRPGGLVVAATINRFAGLHDGLQLGHYFVPSHRARTDAYLGDGHHMHAPDDPLFTTAYFADPTDVPGEFTEAGLAHEGQYGVEGVAWLMGRVEEWLDDPERREAVLAASRRIESEPSLLGVSGHLLTAGRRRL</sequence>
<comment type="caution">
    <text evidence="5">The sequence shown here is derived from an EMBL/GenBank/DDBJ whole genome shotgun (WGS) entry which is preliminary data.</text>
</comment>
<evidence type="ECO:0000256" key="1">
    <source>
        <dbReference type="ARBA" id="ARBA00022603"/>
    </source>
</evidence>
<keyword evidence="6" id="KW-1185">Reference proteome</keyword>
<dbReference type="GO" id="GO:0008168">
    <property type="term" value="F:methyltransferase activity"/>
    <property type="evidence" value="ECO:0007669"/>
    <property type="project" value="UniProtKB-KW"/>
</dbReference>
<accession>A0A5N8X6T6</accession>
<dbReference type="PANTHER" id="PTHR43464:SF19">
    <property type="entry name" value="UBIQUINONE BIOSYNTHESIS O-METHYLTRANSFERASE, MITOCHONDRIAL"/>
    <property type="match status" value="1"/>
</dbReference>
<dbReference type="Proteomes" id="UP000373149">
    <property type="component" value="Unassembled WGS sequence"/>
</dbReference>
<dbReference type="EMBL" id="VMNX01000377">
    <property type="protein sequence ID" value="MPY55161.1"/>
    <property type="molecule type" value="Genomic_DNA"/>
</dbReference>
<dbReference type="Pfam" id="PF13649">
    <property type="entry name" value="Methyltransf_25"/>
    <property type="match status" value="1"/>
</dbReference>
<dbReference type="CDD" id="cd02440">
    <property type="entry name" value="AdoMet_MTases"/>
    <property type="match status" value="1"/>
</dbReference>
<dbReference type="AlphaFoldDB" id="A0A5N8X6T6"/>
<gene>
    <name evidence="5" type="ORF">FPZ41_44095</name>
</gene>
<dbReference type="InterPro" id="IPR041698">
    <property type="entry name" value="Methyltransf_25"/>
</dbReference>
<evidence type="ECO:0000259" key="4">
    <source>
        <dbReference type="Pfam" id="PF13649"/>
    </source>
</evidence>